<dbReference type="Proteomes" id="UP000013941">
    <property type="component" value="Chromosome"/>
</dbReference>
<accession>R4RNV5</accession>
<keyword evidence="2" id="KW-1185">Reference proteome</keyword>
<sequence>MLFWRKKTLTKKPQEIKIFYNCFKKICFFAIYCWKK</sequence>
<dbReference type="KEGG" id="nzs:SLY_0239"/>
<reference evidence="1 2" key="1">
    <citation type="journal article" date="2013" name="BMC Genomics">
        <title>Comparison of the complete genome sequence of two closely related isolates of 'Candidatus Phytoplasma australiense' reveals genome plasticity.</title>
        <authorList>
            <person name="Andersen M.T."/>
            <person name="Liefting L.W."/>
            <person name="Havukkala I."/>
            <person name="Beever R.E."/>
        </authorList>
    </citation>
    <scope>NUCLEOTIDE SEQUENCE [LARGE SCALE GENOMIC DNA]</scope>
    <source>
        <strain evidence="1 2">NZSb11</strain>
    </source>
</reference>
<evidence type="ECO:0000313" key="2">
    <source>
        <dbReference type="Proteomes" id="UP000013941"/>
    </source>
</evidence>
<name>R4RNV5_PHYAS</name>
<gene>
    <name evidence="1" type="ORF">SLY_0239</name>
</gene>
<evidence type="ECO:0000313" key="1">
    <source>
        <dbReference type="EMBL" id="AGL90161.1"/>
    </source>
</evidence>
<organism evidence="1 2">
    <name type="scientific">Strawberry lethal yellows phytoplasma (CPA) str. NZSb11</name>
    <dbReference type="NCBI Taxonomy" id="980422"/>
    <lineage>
        <taxon>Bacteria</taxon>
        <taxon>Bacillati</taxon>
        <taxon>Mycoplasmatota</taxon>
        <taxon>Mollicutes</taxon>
        <taxon>Acholeplasmatales</taxon>
        <taxon>Acholeplasmataceae</taxon>
        <taxon>Candidatus Phytoplasma</taxon>
        <taxon>16SrXII (Stolbur group)</taxon>
    </lineage>
</organism>
<proteinExistence type="predicted"/>
<dbReference type="HOGENOM" id="CLU_3358802_0_0_14"/>
<protein>
    <submittedName>
        <fullName evidence="1">Uncharacterized protein</fullName>
    </submittedName>
</protein>
<dbReference type="AlphaFoldDB" id="R4RNV5"/>
<dbReference type="EMBL" id="CP002548">
    <property type="protein sequence ID" value="AGL90161.1"/>
    <property type="molecule type" value="Genomic_DNA"/>
</dbReference>